<dbReference type="VEuPathDB" id="PlasmoDB:POWCR01_000076800"/>
<organism evidence="1 2">
    <name type="scientific">Plasmodium ovale</name>
    <name type="common">malaria parasite P. ovale</name>
    <dbReference type="NCBI Taxonomy" id="36330"/>
    <lineage>
        <taxon>Eukaryota</taxon>
        <taxon>Sar</taxon>
        <taxon>Alveolata</taxon>
        <taxon>Apicomplexa</taxon>
        <taxon>Aconoidasida</taxon>
        <taxon>Haemosporida</taxon>
        <taxon>Plasmodiidae</taxon>
        <taxon>Plasmodium</taxon>
        <taxon>Plasmodium (Plasmodium)</taxon>
    </lineage>
</organism>
<gene>
    <name evidence="1" type="primary">PocGH01_00058800</name>
    <name evidence="1" type="ORF">POCGH01_00058800</name>
</gene>
<proteinExistence type="predicted"/>
<accession>A0A1D3JGB8</accession>
<dbReference type="EMBL" id="FLRI01000614">
    <property type="protein sequence ID" value="SBT85018.1"/>
    <property type="molecule type" value="Genomic_DNA"/>
</dbReference>
<dbReference type="VEuPathDB" id="PlasmoDB:PocGH01_00058800"/>
<dbReference type="Proteomes" id="UP000242942">
    <property type="component" value="Unassembled WGS sequence"/>
</dbReference>
<keyword evidence="2" id="KW-1185">Reference proteome</keyword>
<sequence length="185" mass="21867">MFHLFSKATEESIKQQYFINWDKELKTNEEEVDCNNALLTGLKNQNKDLYKLGCALTENYKSAGSMRSSQPNICSFLNEWLNNRKKINTDNGTNSKNNELWETYIENLWIQLEKDRDCYYWCMRSYPFSIKYSILRNSLYSYVNKKFRFQHILGKDVSNELLGTPSEYTDSYSANKSINIAYQTI</sequence>
<dbReference type="AlphaFoldDB" id="A0A1D3JGB8"/>
<protein>
    <submittedName>
        <fullName evidence="1">PIR protein</fullName>
    </submittedName>
</protein>
<reference evidence="1 2" key="1">
    <citation type="submission" date="2016-06" db="EMBL/GenBank/DDBJ databases">
        <authorList>
            <consortium name="Pathogen Informatics"/>
        </authorList>
    </citation>
    <scope>NUCLEOTIDE SEQUENCE [LARGE SCALE GENOMIC DNA]</scope>
    <source>
        <strain evidence="1">PocGH01</strain>
    </source>
</reference>
<evidence type="ECO:0000313" key="2">
    <source>
        <dbReference type="Proteomes" id="UP000242942"/>
    </source>
</evidence>
<dbReference type="OrthoDB" id="381509at2759"/>
<evidence type="ECO:0000313" key="1">
    <source>
        <dbReference type="EMBL" id="SBT85018.1"/>
    </source>
</evidence>
<name>A0A1D3JGB8_PLAOA</name>